<dbReference type="Pfam" id="PF02936">
    <property type="entry name" value="COX4"/>
    <property type="match status" value="1"/>
</dbReference>
<dbReference type="SUPFAM" id="SSF81406">
    <property type="entry name" value="Mitochondrial cytochrome c oxidase subunit IV"/>
    <property type="match status" value="1"/>
</dbReference>
<name>A0A316Z610_9BASI</name>
<dbReference type="GeneID" id="37270503"/>
<evidence type="ECO:0000313" key="12">
    <source>
        <dbReference type="EMBL" id="PWN96398.1"/>
    </source>
</evidence>
<dbReference type="AlphaFoldDB" id="A0A316Z610"/>
<dbReference type="Proteomes" id="UP000245946">
    <property type="component" value="Unassembled WGS sequence"/>
</dbReference>
<keyword evidence="13" id="KW-1185">Reference proteome</keyword>
<dbReference type="GO" id="GO:0006123">
    <property type="term" value="P:mitochondrial electron transport, cytochrome c to oxygen"/>
    <property type="evidence" value="ECO:0007669"/>
    <property type="project" value="InterPro"/>
</dbReference>
<keyword evidence="7" id="KW-1133">Transmembrane helix</keyword>
<evidence type="ECO:0000256" key="11">
    <source>
        <dbReference type="SAM" id="MobiDB-lite"/>
    </source>
</evidence>
<dbReference type="GO" id="GO:0045277">
    <property type="term" value="C:respiratory chain complex IV"/>
    <property type="evidence" value="ECO:0007669"/>
    <property type="project" value="InterPro"/>
</dbReference>
<evidence type="ECO:0000256" key="2">
    <source>
        <dbReference type="ARBA" id="ARBA00004673"/>
    </source>
</evidence>
<keyword evidence="4" id="KW-0812">Transmembrane</keyword>
<evidence type="ECO:0000256" key="4">
    <source>
        <dbReference type="ARBA" id="ARBA00022692"/>
    </source>
</evidence>
<reference evidence="12 13" key="1">
    <citation type="journal article" date="2018" name="Mol. Biol. Evol.">
        <title>Broad Genomic Sampling Reveals a Smut Pathogenic Ancestry of the Fungal Clade Ustilaginomycotina.</title>
        <authorList>
            <person name="Kijpornyongpan T."/>
            <person name="Mondo S.J."/>
            <person name="Barry K."/>
            <person name="Sandor L."/>
            <person name="Lee J."/>
            <person name="Lipzen A."/>
            <person name="Pangilinan J."/>
            <person name="LaButti K."/>
            <person name="Hainaut M."/>
            <person name="Henrissat B."/>
            <person name="Grigoriev I.V."/>
            <person name="Spatafora J.W."/>
            <person name="Aime M.C."/>
        </authorList>
    </citation>
    <scope>NUCLEOTIDE SEQUENCE [LARGE SCALE GENOMIC DNA]</scope>
    <source>
        <strain evidence="12 13">MCA 4186</strain>
    </source>
</reference>
<keyword evidence="6" id="KW-0809">Transit peptide</keyword>
<organism evidence="12 13">
    <name type="scientific">Tilletiopsis washingtonensis</name>
    <dbReference type="NCBI Taxonomy" id="58919"/>
    <lineage>
        <taxon>Eukaryota</taxon>
        <taxon>Fungi</taxon>
        <taxon>Dikarya</taxon>
        <taxon>Basidiomycota</taxon>
        <taxon>Ustilaginomycotina</taxon>
        <taxon>Exobasidiomycetes</taxon>
        <taxon>Entylomatales</taxon>
        <taxon>Entylomatales incertae sedis</taxon>
        <taxon>Tilletiopsis</taxon>
    </lineage>
</organism>
<dbReference type="InterPro" id="IPR004203">
    <property type="entry name" value="Cyt_c_oxidase_su4_fam"/>
</dbReference>
<keyword evidence="8" id="KW-0560">Oxidoreductase</keyword>
<dbReference type="GO" id="GO:0016491">
    <property type="term" value="F:oxidoreductase activity"/>
    <property type="evidence" value="ECO:0007669"/>
    <property type="project" value="UniProtKB-KW"/>
</dbReference>
<feature type="region of interest" description="Disordered" evidence="11">
    <location>
        <begin position="139"/>
        <end position="178"/>
    </location>
</feature>
<keyword evidence="9" id="KW-0496">Mitochondrion</keyword>
<dbReference type="EMBL" id="KZ819299">
    <property type="protein sequence ID" value="PWN96398.1"/>
    <property type="molecule type" value="Genomic_DNA"/>
</dbReference>
<evidence type="ECO:0000256" key="8">
    <source>
        <dbReference type="ARBA" id="ARBA00023002"/>
    </source>
</evidence>
<comment type="similarity">
    <text evidence="3">Belongs to the cytochrome c oxidase IV family.</text>
</comment>
<accession>A0A316Z610</accession>
<proteinExistence type="inferred from homology"/>
<dbReference type="FunFam" id="1.10.442.10:FF:000002">
    <property type="entry name" value="Cytochrome c oxidase subunit V"/>
    <property type="match status" value="1"/>
</dbReference>
<protein>
    <submittedName>
        <fullName evidence="12">Putative cytochrome-c oxidase chain V</fullName>
    </submittedName>
</protein>
<dbReference type="InterPro" id="IPR036639">
    <property type="entry name" value="Cyt_c_oxidase_su4_sf"/>
</dbReference>
<feature type="compositionally biased region" description="Basic and acidic residues" evidence="11">
    <location>
        <begin position="143"/>
        <end position="160"/>
    </location>
</feature>
<comment type="subcellular location">
    <subcellularLocation>
        <location evidence="1">Mitochondrion inner membrane</location>
        <topology evidence="1">Single-pass membrane protein</topology>
    </subcellularLocation>
</comment>
<dbReference type="RefSeq" id="XP_025596677.1">
    <property type="nucleotide sequence ID" value="XM_025742959.1"/>
</dbReference>
<evidence type="ECO:0000256" key="7">
    <source>
        <dbReference type="ARBA" id="ARBA00022989"/>
    </source>
</evidence>
<evidence type="ECO:0000256" key="1">
    <source>
        <dbReference type="ARBA" id="ARBA00004434"/>
    </source>
</evidence>
<dbReference type="CDD" id="cd00922">
    <property type="entry name" value="Cyt_c_Oxidase_IV"/>
    <property type="match status" value="1"/>
</dbReference>
<comment type="pathway">
    <text evidence="2">Energy metabolism; oxidative phosphorylation.</text>
</comment>
<evidence type="ECO:0000256" key="6">
    <source>
        <dbReference type="ARBA" id="ARBA00022946"/>
    </source>
</evidence>
<evidence type="ECO:0000256" key="9">
    <source>
        <dbReference type="ARBA" id="ARBA00023128"/>
    </source>
</evidence>
<dbReference type="STRING" id="58919.A0A316Z610"/>
<gene>
    <name evidence="12" type="ORF">FA09DRAFT_331290</name>
</gene>
<dbReference type="PANTHER" id="PTHR10707:SF10">
    <property type="entry name" value="CYTOCHROME C OXIDASE SUBUNIT 4"/>
    <property type="match status" value="1"/>
</dbReference>
<dbReference type="GO" id="GO:0005743">
    <property type="term" value="C:mitochondrial inner membrane"/>
    <property type="evidence" value="ECO:0007669"/>
    <property type="project" value="UniProtKB-SubCell"/>
</dbReference>
<dbReference type="Gene3D" id="1.10.442.10">
    <property type="entry name" value="Cytochrome c oxidase subunit IV"/>
    <property type="match status" value="1"/>
</dbReference>
<keyword evidence="5" id="KW-0999">Mitochondrion inner membrane</keyword>
<evidence type="ECO:0000256" key="10">
    <source>
        <dbReference type="ARBA" id="ARBA00023136"/>
    </source>
</evidence>
<dbReference type="OrthoDB" id="186013at2759"/>
<sequence>MLALARPSVLRASRGAASRSLVTKAERWTPQQIRAIDAAGLPSVDLASTLPNIEARWAALDKEHQYAVFRQLEELQRKDWKELSTDQKKAAYFVSFGPHGPRKPHVQPGQGMRTFFGTVGLIGVTAAVFFGIRSQAPAPPKTMTKEWQEQSNERAREEKLNPITGISSEGYKGEGMVQ</sequence>
<evidence type="ECO:0000256" key="3">
    <source>
        <dbReference type="ARBA" id="ARBA00008135"/>
    </source>
</evidence>
<evidence type="ECO:0000256" key="5">
    <source>
        <dbReference type="ARBA" id="ARBA00022792"/>
    </source>
</evidence>
<dbReference type="PANTHER" id="PTHR10707">
    <property type="entry name" value="CYTOCHROME C OXIDASE SUBUNIT IV"/>
    <property type="match status" value="1"/>
</dbReference>
<keyword evidence="10" id="KW-0472">Membrane</keyword>
<evidence type="ECO:0000313" key="13">
    <source>
        <dbReference type="Proteomes" id="UP000245946"/>
    </source>
</evidence>